<dbReference type="FunFam" id="1.20.81.30:FF:000001">
    <property type="entry name" value="Type II secretion system protein F"/>
    <property type="match status" value="2"/>
</dbReference>
<dbReference type="InterPro" id="IPR018076">
    <property type="entry name" value="T2SS_GspF_dom"/>
</dbReference>
<dbReference type="InterPro" id="IPR042094">
    <property type="entry name" value="T2SS_GspF_sf"/>
</dbReference>
<dbReference type="AlphaFoldDB" id="A0A9D1R2D8"/>
<evidence type="ECO:0000313" key="10">
    <source>
        <dbReference type="EMBL" id="HIW78832.1"/>
    </source>
</evidence>
<evidence type="ECO:0000313" key="11">
    <source>
        <dbReference type="Proteomes" id="UP000824264"/>
    </source>
</evidence>
<evidence type="ECO:0000256" key="7">
    <source>
        <dbReference type="ARBA" id="ARBA00023136"/>
    </source>
</evidence>
<keyword evidence="6 8" id="KW-1133">Transmembrane helix</keyword>
<evidence type="ECO:0000256" key="6">
    <source>
        <dbReference type="ARBA" id="ARBA00022989"/>
    </source>
</evidence>
<feature type="transmembrane region" description="Helical" evidence="8">
    <location>
        <begin position="180"/>
        <end position="202"/>
    </location>
</feature>
<accession>A0A9D1R2D8</accession>
<dbReference type="PRINTS" id="PR00812">
    <property type="entry name" value="BCTERIALGSPF"/>
</dbReference>
<feature type="domain" description="Type II secretion system protein GspF" evidence="9">
    <location>
        <begin position="284"/>
        <end position="405"/>
    </location>
</feature>
<sequence length="414" mass="44640">MANFCYKAIAANGKNVRGVVEADNERQAVAAVRDKGLVPLSVESAAAVVSASGTPADSRFSLKRLLAALHPVPKTAVAAMARQLATLLHAGLPLDEALGSICAHDDMSRMQGIVARLRERIMAGGDLADGLAEFPHVFSSTFVTMVRAGEASGTLELVIERFAEHIEQQVALVRKVQATLAYPVLMLFVGLGVVIFLLTFVIPKVTQIFSDMGRALPVPTQILLAVSDGIRAWWWVLALALAFALIACWRMGKTPKGRRRAHRLLLRFPGISGVYRPLIVGHMARTLGMLLKNGVTLLKALHIVRFVADNTLMVEAVQDMIDGVQAGRDLSEFMGNPLVFPPLARQMVAAGERSGQLGEMLLWVANDCENRVASRLQIVTSLMEPVMILVLGGLVGFVVIAIILPIFEMSTLAG</sequence>
<comment type="subcellular location">
    <subcellularLocation>
        <location evidence="1">Cell inner membrane</location>
        <topology evidence="1">Multi-pass membrane protein</topology>
    </subcellularLocation>
</comment>
<evidence type="ECO:0000256" key="3">
    <source>
        <dbReference type="ARBA" id="ARBA00022475"/>
    </source>
</evidence>
<comment type="similarity">
    <text evidence="2">Belongs to the GSP F family.</text>
</comment>
<feature type="transmembrane region" description="Helical" evidence="8">
    <location>
        <begin position="232"/>
        <end position="252"/>
    </location>
</feature>
<keyword evidence="3" id="KW-1003">Cell membrane</keyword>
<dbReference type="EMBL" id="DXGI01000253">
    <property type="protein sequence ID" value="HIW78832.1"/>
    <property type="molecule type" value="Genomic_DNA"/>
</dbReference>
<feature type="domain" description="Type II secretion system protein GspF" evidence="9">
    <location>
        <begin position="81"/>
        <end position="203"/>
    </location>
</feature>
<protein>
    <submittedName>
        <fullName evidence="10">Type II secretion system F family protein</fullName>
    </submittedName>
</protein>
<keyword evidence="7 8" id="KW-0472">Membrane</keyword>
<dbReference type="GO" id="GO:0015628">
    <property type="term" value="P:protein secretion by the type II secretion system"/>
    <property type="evidence" value="ECO:0007669"/>
    <property type="project" value="TreeGrafter"/>
</dbReference>
<dbReference type="PANTHER" id="PTHR30012">
    <property type="entry name" value="GENERAL SECRETION PATHWAY PROTEIN"/>
    <property type="match status" value="1"/>
</dbReference>
<feature type="transmembrane region" description="Helical" evidence="8">
    <location>
        <begin position="386"/>
        <end position="407"/>
    </location>
</feature>
<keyword evidence="4" id="KW-0997">Cell inner membrane</keyword>
<evidence type="ECO:0000259" key="9">
    <source>
        <dbReference type="Pfam" id="PF00482"/>
    </source>
</evidence>
<organism evidence="10 11">
    <name type="scientific">Candidatus Bilophila faecipullorum</name>
    <dbReference type="NCBI Taxonomy" id="2838482"/>
    <lineage>
        <taxon>Bacteria</taxon>
        <taxon>Pseudomonadati</taxon>
        <taxon>Thermodesulfobacteriota</taxon>
        <taxon>Desulfovibrionia</taxon>
        <taxon>Desulfovibrionales</taxon>
        <taxon>Desulfovibrionaceae</taxon>
        <taxon>Bilophila</taxon>
    </lineage>
</organism>
<comment type="caution">
    <text evidence="10">The sequence shown here is derived from an EMBL/GenBank/DDBJ whole genome shotgun (WGS) entry which is preliminary data.</text>
</comment>
<dbReference type="InterPro" id="IPR003004">
    <property type="entry name" value="GspF/PilC"/>
</dbReference>
<dbReference type="GO" id="GO:0005886">
    <property type="term" value="C:plasma membrane"/>
    <property type="evidence" value="ECO:0007669"/>
    <property type="project" value="UniProtKB-SubCell"/>
</dbReference>
<proteinExistence type="inferred from homology"/>
<gene>
    <name evidence="10" type="ORF">H9874_06780</name>
</gene>
<reference evidence="10" key="1">
    <citation type="journal article" date="2021" name="PeerJ">
        <title>Extensive microbial diversity within the chicken gut microbiome revealed by metagenomics and culture.</title>
        <authorList>
            <person name="Gilroy R."/>
            <person name="Ravi A."/>
            <person name="Getino M."/>
            <person name="Pursley I."/>
            <person name="Horton D.L."/>
            <person name="Alikhan N.F."/>
            <person name="Baker D."/>
            <person name="Gharbi K."/>
            <person name="Hall N."/>
            <person name="Watson M."/>
            <person name="Adriaenssens E.M."/>
            <person name="Foster-Nyarko E."/>
            <person name="Jarju S."/>
            <person name="Secka A."/>
            <person name="Antonio M."/>
            <person name="Oren A."/>
            <person name="Chaudhuri R.R."/>
            <person name="La Ragione R."/>
            <person name="Hildebrand F."/>
            <person name="Pallen M.J."/>
        </authorList>
    </citation>
    <scope>NUCLEOTIDE SEQUENCE</scope>
    <source>
        <strain evidence="10">ChiSxjej5B17-1746</strain>
    </source>
</reference>
<dbReference type="PANTHER" id="PTHR30012:SF0">
    <property type="entry name" value="TYPE II SECRETION SYSTEM PROTEIN F-RELATED"/>
    <property type="match status" value="1"/>
</dbReference>
<reference evidence="10" key="2">
    <citation type="submission" date="2021-04" db="EMBL/GenBank/DDBJ databases">
        <authorList>
            <person name="Gilroy R."/>
        </authorList>
    </citation>
    <scope>NUCLEOTIDE SEQUENCE</scope>
    <source>
        <strain evidence="10">ChiSxjej5B17-1746</strain>
    </source>
</reference>
<evidence type="ECO:0000256" key="2">
    <source>
        <dbReference type="ARBA" id="ARBA00005745"/>
    </source>
</evidence>
<evidence type="ECO:0000256" key="5">
    <source>
        <dbReference type="ARBA" id="ARBA00022692"/>
    </source>
</evidence>
<dbReference type="Gene3D" id="1.20.81.30">
    <property type="entry name" value="Type II secretion system (T2SS), domain F"/>
    <property type="match status" value="2"/>
</dbReference>
<dbReference type="Pfam" id="PF00482">
    <property type="entry name" value="T2SSF"/>
    <property type="match status" value="2"/>
</dbReference>
<name>A0A9D1R2D8_9BACT</name>
<evidence type="ECO:0000256" key="8">
    <source>
        <dbReference type="SAM" id="Phobius"/>
    </source>
</evidence>
<evidence type="ECO:0000256" key="1">
    <source>
        <dbReference type="ARBA" id="ARBA00004429"/>
    </source>
</evidence>
<keyword evidence="5 8" id="KW-0812">Transmembrane</keyword>
<dbReference type="Proteomes" id="UP000824264">
    <property type="component" value="Unassembled WGS sequence"/>
</dbReference>
<evidence type="ECO:0000256" key="4">
    <source>
        <dbReference type="ARBA" id="ARBA00022519"/>
    </source>
</evidence>